<name>A0ABS4AM98_9PROT</name>
<keyword evidence="1" id="KW-0472">Membrane</keyword>
<dbReference type="RefSeq" id="WP_209349846.1">
    <property type="nucleotide sequence ID" value="NZ_JAGIYZ010000001.1"/>
</dbReference>
<evidence type="ECO:0000313" key="3">
    <source>
        <dbReference type="Proteomes" id="UP000680815"/>
    </source>
</evidence>
<evidence type="ECO:0000256" key="1">
    <source>
        <dbReference type="SAM" id="Phobius"/>
    </source>
</evidence>
<feature type="transmembrane region" description="Helical" evidence="1">
    <location>
        <begin position="76"/>
        <end position="93"/>
    </location>
</feature>
<sequence length="126" mass="12752">MNAPLRAGLVYGATMFGVGFLLGPLRVLVLEPALGAALAVAAEAVPMLVAMLLIAPRVARAQGVVPQPGPRLAMGLVALAPVLTAEVVMALGLGRFGEWIAAFATPAGLIGLGLLVALALVPLLRR</sequence>
<feature type="transmembrane region" description="Helical" evidence="1">
    <location>
        <begin position="7"/>
        <end position="27"/>
    </location>
</feature>
<reference evidence="2 3" key="1">
    <citation type="submission" date="2021-03" db="EMBL/GenBank/DDBJ databases">
        <authorList>
            <person name="So Y."/>
        </authorList>
    </citation>
    <scope>NUCLEOTIDE SEQUENCE [LARGE SCALE GENOMIC DNA]</scope>
    <source>
        <strain evidence="2 3">PWR1</strain>
    </source>
</reference>
<protein>
    <recommendedName>
        <fullName evidence="4">Major facilitator superfamily (MFS) profile domain-containing protein</fullName>
    </recommendedName>
</protein>
<evidence type="ECO:0008006" key="4">
    <source>
        <dbReference type="Google" id="ProtNLM"/>
    </source>
</evidence>
<dbReference type="Proteomes" id="UP000680815">
    <property type="component" value="Unassembled WGS sequence"/>
</dbReference>
<keyword evidence="3" id="KW-1185">Reference proteome</keyword>
<evidence type="ECO:0000313" key="2">
    <source>
        <dbReference type="EMBL" id="MBP0462474.1"/>
    </source>
</evidence>
<keyword evidence="1" id="KW-1133">Transmembrane helix</keyword>
<accession>A0ABS4AM98</accession>
<feature type="transmembrane region" description="Helical" evidence="1">
    <location>
        <begin position="33"/>
        <end position="55"/>
    </location>
</feature>
<organism evidence="2 3">
    <name type="scientific">Roseomonas nitratireducens</name>
    <dbReference type="NCBI Taxonomy" id="2820810"/>
    <lineage>
        <taxon>Bacteria</taxon>
        <taxon>Pseudomonadati</taxon>
        <taxon>Pseudomonadota</taxon>
        <taxon>Alphaproteobacteria</taxon>
        <taxon>Acetobacterales</taxon>
        <taxon>Roseomonadaceae</taxon>
        <taxon>Roseomonas</taxon>
    </lineage>
</organism>
<gene>
    <name evidence="2" type="ORF">J5Y09_00995</name>
</gene>
<proteinExistence type="predicted"/>
<keyword evidence="1" id="KW-0812">Transmembrane</keyword>
<comment type="caution">
    <text evidence="2">The sequence shown here is derived from an EMBL/GenBank/DDBJ whole genome shotgun (WGS) entry which is preliminary data.</text>
</comment>
<feature type="transmembrane region" description="Helical" evidence="1">
    <location>
        <begin position="99"/>
        <end position="124"/>
    </location>
</feature>
<dbReference type="EMBL" id="JAGIYZ010000001">
    <property type="protein sequence ID" value="MBP0462474.1"/>
    <property type="molecule type" value="Genomic_DNA"/>
</dbReference>